<dbReference type="PANTHER" id="PTHR22617">
    <property type="entry name" value="CHEMOTAXIS SENSOR HISTIDINE KINASE-RELATED"/>
    <property type="match status" value="1"/>
</dbReference>
<evidence type="ECO:0000259" key="1">
    <source>
        <dbReference type="PROSITE" id="PS50851"/>
    </source>
</evidence>
<dbReference type="Proteomes" id="UP000501568">
    <property type="component" value="Chromosome"/>
</dbReference>
<keyword evidence="3" id="KW-1185">Reference proteome</keyword>
<protein>
    <submittedName>
        <fullName evidence="2">Chemotaxis protein CheW</fullName>
    </submittedName>
</protein>
<dbReference type="InterPro" id="IPR002545">
    <property type="entry name" value="CheW-lke_dom"/>
</dbReference>
<dbReference type="InterPro" id="IPR036061">
    <property type="entry name" value="CheW-like_dom_sf"/>
</dbReference>
<gene>
    <name evidence="2" type="ORF">G5C33_10965</name>
</gene>
<dbReference type="EMBL" id="CP049109">
    <property type="protein sequence ID" value="QIG80246.1"/>
    <property type="molecule type" value="Genomic_DNA"/>
</dbReference>
<dbReference type="GO" id="GO:0006935">
    <property type="term" value="P:chemotaxis"/>
    <property type="evidence" value="ECO:0007669"/>
    <property type="project" value="InterPro"/>
</dbReference>
<dbReference type="PROSITE" id="PS50851">
    <property type="entry name" value="CHEW"/>
    <property type="match status" value="1"/>
</dbReference>
<dbReference type="Gene3D" id="2.30.30.40">
    <property type="entry name" value="SH3 Domains"/>
    <property type="match status" value="1"/>
</dbReference>
<feature type="domain" description="CheW-like" evidence="1">
    <location>
        <begin position="2"/>
        <end position="141"/>
    </location>
</feature>
<organism evidence="2 3">
    <name type="scientific">Stakelama tenebrarum</name>
    <dbReference type="NCBI Taxonomy" id="2711215"/>
    <lineage>
        <taxon>Bacteria</taxon>
        <taxon>Pseudomonadati</taxon>
        <taxon>Pseudomonadota</taxon>
        <taxon>Alphaproteobacteria</taxon>
        <taxon>Sphingomonadales</taxon>
        <taxon>Sphingomonadaceae</taxon>
        <taxon>Stakelama</taxon>
    </lineage>
</organism>
<sequence>MTELYLIAQVAGRAVAIESDQVESVVDIGEVTAVPRATSHIRGLAALRSRVVTVVDTPAVLGLESSCGTQQRAVITVLDGHHYALLVDALEDVAPFEKQAILTGGPALDASWRAAGTGIIERDGEPILAIDLHRLVPGHAPANLSAH</sequence>
<dbReference type="GO" id="GO:0007165">
    <property type="term" value="P:signal transduction"/>
    <property type="evidence" value="ECO:0007669"/>
    <property type="project" value="InterPro"/>
</dbReference>
<dbReference type="RefSeq" id="WP_165327251.1">
    <property type="nucleotide sequence ID" value="NZ_CP049109.1"/>
</dbReference>
<proteinExistence type="predicted"/>
<dbReference type="Pfam" id="PF01584">
    <property type="entry name" value="CheW"/>
    <property type="match status" value="1"/>
</dbReference>
<dbReference type="SUPFAM" id="SSF50341">
    <property type="entry name" value="CheW-like"/>
    <property type="match status" value="1"/>
</dbReference>
<dbReference type="SMART" id="SM00260">
    <property type="entry name" value="CheW"/>
    <property type="match status" value="1"/>
</dbReference>
<evidence type="ECO:0000313" key="3">
    <source>
        <dbReference type="Proteomes" id="UP000501568"/>
    </source>
</evidence>
<name>A0A6G6Y6N9_9SPHN</name>
<evidence type="ECO:0000313" key="2">
    <source>
        <dbReference type="EMBL" id="QIG80246.1"/>
    </source>
</evidence>
<dbReference type="Gene3D" id="2.40.50.180">
    <property type="entry name" value="CheA-289, Domain 4"/>
    <property type="match status" value="1"/>
</dbReference>
<dbReference type="GO" id="GO:0005829">
    <property type="term" value="C:cytosol"/>
    <property type="evidence" value="ECO:0007669"/>
    <property type="project" value="TreeGrafter"/>
</dbReference>
<accession>A0A6G6Y6N9</accession>
<dbReference type="KEGG" id="spzr:G5C33_10965"/>
<dbReference type="AlphaFoldDB" id="A0A6G6Y6N9"/>
<dbReference type="InterPro" id="IPR039315">
    <property type="entry name" value="CheW"/>
</dbReference>
<reference evidence="2 3" key="1">
    <citation type="submission" date="2020-02" db="EMBL/GenBank/DDBJ databases">
        <authorList>
            <person name="Zheng R.K."/>
            <person name="Sun C.M."/>
        </authorList>
    </citation>
    <scope>NUCLEOTIDE SEQUENCE [LARGE SCALE GENOMIC DNA]</scope>
    <source>
        <strain evidence="3">zrk23</strain>
    </source>
</reference>
<dbReference type="PANTHER" id="PTHR22617:SF23">
    <property type="entry name" value="CHEMOTAXIS PROTEIN CHEW"/>
    <property type="match status" value="1"/>
</dbReference>